<feature type="region of interest" description="Disordered" evidence="1">
    <location>
        <begin position="80"/>
        <end position="109"/>
    </location>
</feature>
<organism evidence="2">
    <name type="scientific">viral metagenome</name>
    <dbReference type="NCBI Taxonomy" id="1070528"/>
    <lineage>
        <taxon>unclassified sequences</taxon>
        <taxon>metagenomes</taxon>
        <taxon>organismal metagenomes</taxon>
    </lineage>
</organism>
<name>A0A6M3IEY9_9ZZZZ</name>
<reference evidence="2" key="1">
    <citation type="submission" date="2020-03" db="EMBL/GenBank/DDBJ databases">
        <title>The deep terrestrial virosphere.</title>
        <authorList>
            <person name="Holmfeldt K."/>
            <person name="Nilsson E."/>
            <person name="Simone D."/>
            <person name="Lopez-Fernandez M."/>
            <person name="Wu X."/>
            <person name="de Brujin I."/>
            <person name="Lundin D."/>
            <person name="Andersson A."/>
            <person name="Bertilsson S."/>
            <person name="Dopson M."/>
        </authorList>
    </citation>
    <scope>NUCLEOTIDE SEQUENCE</scope>
    <source>
        <strain evidence="2">MM415B01944</strain>
    </source>
</reference>
<proteinExistence type="predicted"/>
<sequence>MSTYVRYIGPKDQKQVTWLKSSPIWSKANNFAVALEEDEAARLLGKCPNIFEQIEPEDAKVAPKKVKVAVIEGADTEKIVRRKKSPSPPVEAEPSRELHGKIDGDPFPSVASAKTQVGRIAKIIGVDKSKLEVVEFTDGCWITMKDEG</sequence>
<dbReference type="AlphaFoldDB" id="A0A6M3IEY9"/>
<evidence type="ECO:0000256" key="1">
    <source>
        <dbReference type="SAM" id="MobiDB-lite"/>
    </source>
</evidence>
<feature type="compositionally biased region" description="Basic and acidic residues" evidence="1">
    <location>
        <begin position="93"/>
        <end position="104"/>
    </location>
</feature>
<dbReference type="EMBL" id="MT141194">
    <property type="protein sequence ID" value="QJA56006.1"/>
    <property type="molecule type" value="Genomic_DNA"/>
</dbReference>
<evidence type="ECO:0000313" key="2">
    <source>
        <dbReference type="EMBL" id="QJA56006.1"/>
    </source>
</evidence>
<gene>
    <name evidence="2" type="ORF">MM415B01944_0011</name>
</gene>
<accession>A0A6M3IEY9</accession>
<protein>
    <submittedName>
        <fullName evidence="2">Uncharacterized protein</fullName>
    </submittedName>
</protein>